<feature type="transmembrane region" description="Helical" evidence="1">
    <location>
        <begin position="307"/>
        <end position="333"/>
    </location>
</feature>
<feature type="transmembrane region" description="Helical" evidence="1">
    <location>
        <begin position="397"/>
        <end position="414"/>
    </location>
</feature>
<gene>
    <name evidence="2" type="ORF">JR050_05005</name>
</gene>
<dbReference type="RefSeq" id="WP_204202416.1">
    <property type="nucleotide sequence ID" value="NZ_JAFELM010000018.1"/>
</dbReference>
<organism evidence="2 3">
    <name type="scientific">Bacillus suaedaesalsae</name>
    <dbReference type="NCBI Taxonomy" id="2810349"/>
    <lineage>
        <taxon>Bacteria</taxon>
        <taxon>Bacillati</taxon>
        <taxon>Bacillota</taxon>
        <taxon>Bacilli</taxon>
        <taxon>Bacillales</taxon>
        <taxon>Bacillaceae</taxon>
        <taxon>Bacillus</taxon>
    </lineage>
</organism>
<dbReference type="Proteomes" id="UP001518925">
    <property type="component" value="Unassembled WGS sequence"/>
</dbReference>
<feature type="transmembrane region" description="Helical" evidence="1">
    <location>
        <begin position="353"/>
        <end position="376"/>
    </location>
</feature>
<feature type="transmembrane region" description="Helical" evidence="1">
    <location>
        <begin position="519"/>
        <end position="540"/>
    </location>
</feature>
<evidence type="ECO:0000256" key="1">
    <source>
        <dbReference type="SAM" id="Phobius"/>
    </source>
</evidence>
<feature type="transmembrane region" description="Helical" evidence="1">
    <location>
        <begin position="547"/>
        <end position="569"/>
    </location>
</feature>
<sequence length="605" mass="67336">MPDWSYHTLFKPILHRLDPSFSREFIHRSMNALSSVPGGEKLIDFLGHMEPSSTLSKTLFSVPFSSAIGLSGKVDPHLSGLQAFQNLGFGFIEIGPVSLDKKEIPSIQLQSEQIIVSSPQFIQVDEAVQKIQSLKKKKLPFFIRLDGSVDELSLLAEKLNPYADVLIIPFTSIQHNENLKRLSEISGGIPIVLTLPAKEVCNEQVCELLLSLKADGVVLEEEVTPLPTEDHQIALLAAVKAIRNQDQEYPIITVGGIKEPKDALSLYQEGATLTLLSYEYMFTGPGLPKRINELLLPETTEILKGWIWYWLFGLSIMIGGFIALVFSMTWIILPYDEAFLGLLRSDILNYNPLILNFMAHDRMTLSGTMISGGFIYMQLAKNGVKFGLHWARKAINIAGIVGFLGILLFIGYGYFDWLHAIFWIILLPFFVMGYVTTKDATHSPKGENLYNHSQWKKGLIGQLLFIILGFSLTIGGIVISIIGTTSVFVPTDLLYICLSPEMLNDFNNRLIPLIAHDRAGFGSALLSVGLLVLTLSLWGFREGDRFVWWTLTLGAIPAFISGLATHFVIGYTSFIHLLPAYFALLLYIAGVILSAPFLLRNVERA</sequence>
<keyword evidence="1" id="KW-0812">Transmembrane</keyword>
<dbReference type="EMBL" id="JAFELM010000018">
    <property type="protein sequence ID" value="MBM6617030.1"/>
    <property type="molecule type" value="Genomic_DNA"/>
</dbReference>
<keyword evidence="3" id="KW-1185">Reference proteome</keyword>
<evidence type="ECO:0000313" key="3">
    <source>
        <dbReference type="Proteomes" id="UP001518925"/>
    </source>
</evidence>
<proteinExistence type="predicted"/>
<dbReference type="Gene3D" id="3.20.20.70">
    <property type="entry name" value="Aldolase class I"/>
    <property type="match status" value="1"/>
</dbReference>
<protein>
    <submittedName>
        <fullName evidence="2">Dihydroorotate dehydrogenase</fullName>
    </submittedName>
</protein>
<keyword evidence="1" id="KW-1133">Transmembrane helix</keyword>
<dbReference type="SUPFAM" id="SSF51395">
    <property type="entry name" value="FMN-linked oxidoreductases"/>
    <property type="match status" value="1"/>
</dbReference>
<keyword evidence="1" id="KW-0472">Membrane</keyword>
<feature type="transmembrane region" description="Helical" evidence="1">
    <location>
        <begin position="420"/>
        <end position="437"/>
    </location>
</feature>
<feature type="transmembrane region" description="Helical" evidence="1">
    <location>
        <begin position="581"/>
        <end position="599"/>
    </location>
</feature>
<reference evidence="2 3" key="1">
    <citation type="submission" date="2021-02" db="EMBL/GenBank/DDBJ databases">
        <title>Bacillus sp. RD4P76, an endophyte from a halophyte.</title>
        <authorList>
            <person name="Sun J.-Q."/>
        </authorList>
    </citation>
    <scope>NUCLEOTIDE SEQUENCE [LARGE SCALE GENOMIC DNA]</scope>
    <source>
        <strain evidence="2 3">RD4P76</strain>
    </source>
</reference>
<name>A0ABS2DEZ2_9BACI</name>
<comment type="caution">
    <text evidence="2">The sequence shown here is derived from an EMBL/GenBank/DDBJ whole genome shotgun (WGS) entry which is preliminary data.</text>
</comment>
<evidence type="ECO:0000313" key="2">
    <source>
        <dbReference type="EMBL" id="MBM6617030.1"/>
    </source>
</evidence>
<feature type="transmembrane region" description="Helical" evidence="1">
    <location>
        <begin position="458"/>
        <end position="482"/>
    </location>
</feature>
<dbReference type="InterPro" id="IPR013785">
    <property type="entry name" value="Aldolase_TIM"/>
</dbReference>
<accession>A0ABS2DEZ2</accession>